<evidence type="ECO:0000256" key="4">
    <source>
        <dbReference type="ARBA" id="ARBA00022989"/>
    </source>
</evidence>
<feature type="transmembrane region" description="Helical" evidence="6">
    <location>
        <begin position="157"/>
        <end position="179"/>
    </location>
</feature>
<protein>
    <recommendedName>
        <fullName evidence="7">Integral membrane bound transporter domain-containing protein</fullName>
    </recommendedName>
</protein>
<keyword evidence="3 6" id="KW-0812">Transmembrane</keyword>
<dbReference type="Proteomes" id="UP000594263">
    <property type="component" value="Unplaced"/>
</dbReference>
<evidence type="ECO:0000313" key="9">
    <source>
        <dbReference type="Proteomes" id="UP000594263"/>
    </source>
</evidence>
<reference evidence="8" key="1">
    <citation type="submission" date="2021-01" db="UniProtKB">
        <authorList>
            <consortium name="EnsemblPlants"/>
        </authorList>
    </citation>
    <scope>IDENTIFICATION</scope>
</reference>
<evidence type="ECO:0000256" key="2">
    <source>
        <dbReference type="ARBA" id="ARBA00022475"/>
    </source>
</evidence>
<comment type="subcellular location">
    <subcellularLocation>
        <location evidence="1">Cell membrane</location>
        <topology evidence="1">Multi-pass membrane protein</topology>
    </subcellularLocation>
</comment>
<evidence type="ECO:0000256" key="1">
    <source>
        <dbReference type="ARBA" id="ARBA00004651"/>
    </source>
</evidence>
<dbReference type="AlphaFoldDB" id="A0A7N0UML7"/>
<evidence type="ECO:0000256" key="6">
    <source>
        <dbReference type="SAM" id="Phobius"/>
    </source>
</evidence>
<dbReference type="PANTHER" id="PTHR30509">
    <property type="entry name" value="P-HYDROXYBENZOIC ACID EFFLUX PUMP SUBUNIT-RELATED"/>
    <property type="match status" value="1"/>
</dbReference>
<dbReference type="OMA" id="LIPWFIF"/>
<feature type="transmembrane region" description="Helical" evidence="6">
    <location>
        <begin position="129"/>
        <end position="145"/>
    </location>
</feature>
<feature type="transmembrane region" description="Helical" evidence="6">
    <location>
        <begin position="46"/>
        <end position="65"/>
    </location>
</feature>
<keyword evidence="2" id="KW-1003">Cell membrane</keyword>
<feature type="transmembrane region" description="Helical" evidence="6">
    <location>
        <begin position="509"/>
        <end position="526"/>
    </location>
</feature>
<dbReference type="PANTHER" id="PTHR30509:SF9">
    <property type="entry name" value="MULTIDRUG RESISTANCE PROTEIN MDTO"/>
    <property type="match status" value="1"/>
</dbReference>
<feature type="domain" description="Integral membrane bound transporter" evidence="7">
    <location>
        <begin position="428"/>
        <end position="555"/>
    </location>
</feature>
<feature type="transmembrane region" description="Helical" evidence="6">
    <location>
        <begin position="99"/>
        <end position="117"/>
    </location>
</feature>
<feature type="transmembrane region" description="Helical" evidence="6">
    <location>
        <begin position="72"/>
        <end position="93"/>
    </location>
</feature>
<feature type="transmembrane region" description="Helical" evidence="6">
    <location>
        <begin position="417"/>
        <end position="435"/>
    </location>
</feature>
<evidence type="ECO:0000256" key="3">
    <source>
        <dbReference type="ARBA" id="ARBA00022692"/>
    </source>
</evidence>
<dbReference type="InterPro" id="IPR049453">
    <property type="entry name" value="Memb_transporter_dom"/>
</dbReference>
<dbReference type="Gramene" id="Kaladp0075s0045.1.v1.1">
    <property type="protein sequence ID" value="Kaladp0075s0045.1.v1.1"/>
    <property type="gene ID" value="Kaladp0075s0045.v1.1"/>
</dbReference>
<feature type="transmembrane region" description="Helical" evidence="6">
    <location>
        <begin position="470"/>
        <end position="489"/>
    </location>
</feature>
<dbReference type="EnsemblPlants" id="Kaladp0075s0045.1.v1.1">
    <property type="protein sequence ID" value="Kaladp0075s0045.1.v1.1"/>
    <property type="gene ID" value="Kaladp0075s0045.v1.1"/>
</dbReference>
<dbReference type="Pfam" id="PF13515">
    <property type="entry name" value="FUSC_2"/>
    <property type="match status" value="1"/>
</dbReference>
<keyword evidence="5 6" id="KW-0472">Membrane</keyword>
<dbReference type="GO" id="GO:0005886">
    <property type="term" value="C:plasma membrane"/>
    <property type="evidence" value="ECO:0007669"/>
    <property type="project" value="UniProtKB-SubCell"/>
</dbReference>
<sequence>MLGFNANQQAKAVWLASLHSAIRTTLACTIVAITTLYGPHSLRRHISLPAFSYVTIILVITDATLGDTLRGCWLALYASVQSLGPAMLTLWLIKPGRMTSGVTALAVALGGFVVVLPGPKATHLVSKRIALGQIVLVYVIAFINGPSTDPIMHPLHVAASTALGVFACVLALILPYPALASYQVKNKSELYAENALKRLKLYVKAFCAEERGAAAPCITQAKSLSVAGQKLLQVIKHMQEGMRWERLPFRFLRQYYVTPAAKLQELETVLRGMEISSMAAANNTNSTTSVAQTMLVNGELKEGLEEHLNLTEKQVKSWLAPNDSTMVPESNTEVAMKSLQTLQSVNPITINELPSLFFLFCFKLLHRESLSDSSRDSSGIINSQSPAKEEKTKLSALSQIWRTYGPGSGVTNKNLMAAFRCFLSLGFAVFLGLVYSKPDGYWAGLPVAISLASAREATFKVANLKAQGTVLGTVYAVLICYAFANSLPLRFMSLLPWFVFSSFLRKSKMYGQAGGLSAIIGAVLILGRKGFGGPKEFAIARIVETFIGLSCSVAVDIMFQPTRASTLAKAELAQCMSALQHCVTGLSLGESKTDCNGQMVRLGGCVNELSKYIGEAEAEPSFWFLPFNSASYNKLKLSFTRAADYLLFGSHAVQFLQQEASKLNIETWKDVAEKLSTDIKQFAETSSCLVQCFEAVSKLKLMTELEKTNPVADDIEAGSKSPNLKKLILAGQGTKEDDELGMMVRQYVEHLNEGLQKVEGAEDVKGQVMLCLGAIGFCMDGLMKEVREMERGVKEIIHWENPSCSHIDLYQISCNINPGHH</sequence>
<evidence type="ECO:0000259" key="7">
    <source>
        <dbReference type="Pfam" id="PF13515"/>
    </source>
</evidence>
<evidence type="ECO:0000313" key="8">
    <source>
        <dbReference type="EnsemblPlants" id="Kaladp0075s0045.1.v1.1"/>
    </source>
</evidence>
<keyword evidence="4 6" id="KW-1133">Transmembrane helix</keyword>
<keyword evidence="9" id="KW-1185">Reference proteome</keyword>
<name>A0A7N0UML7_KALFE</name>
<organism evidence="8 9">
    <name type="scientific">Kalanchoe fedtschenkoi</name>
    <name type="common">Lavender scallops</name>
    <name type="synonym">South American air plant</name>
    <dbReference type="NCBI Taxonomy" id="63787"/>
    <lineage>
        <taxon>Eukaryota</taxon>
        <taxon>Viridiplantae</taxon>
        <taxon>Streptophyta</taxon>
        <taxon>Embryophyta</taxon>
        <taxon>Tracheophyta</taxon>
        <taxon>Spermatophyta</taxon>
        <taxon>Magnoliopsida</taxon>
        <taxon>eudicotyledons</taxon>
        <taxon>Gunneridae</taxon>
        <taxon>Pentapetalae</taxon>
        <taxon>Saxifragales</taxon>
        <taxon>Crassulaceae</taxon>
        <taxon>Kalanchoe</taxon>
    </lineage>
</organism>
<evidence type="ECO:0000256" key="5">
    <source>
        <dbReference type="ARBA" id="ARBA00023136"/>
    </source>
</evidence>
<feature type="transmembrane region" description="Helical" evidence="6">
    <location>
        <begin position="12"/>
        <end position="34"/>
    </location>
</feature>
<proteinExistence type="predicted"/>
<accession>A0A7N0UML7</accession>